<dbReference type="InterPro" id="IPR050832">
    <property type="entry name" value="Bact_Acetyltransf"/>
</dbReference>
<dbReference type="PANTHER" id="PTHR43877:SF2">
    <property type="entry name" value="AMINOALKYLPHOSPHONATE N-ACETYLTRANSFERASE-RELATED"/>
    <property type="match status" value="1"/>
</dbReference>
<dbReference type="PANTHER" id="PTHR43877">
    <property type="entry name" value="AMINOALKYLPHOSPHONATE N-ACETYLTRANSFERASE-RELATED-RELATED"/>
    <property type="match status" value="1"/>
</dbReference>
<evidence type="ECO:0000313" key="5">
    <source>
        <dbReference type="Proteomes" id="UP000032568"/>
    </source>
</evidence>
<evidence type="ECO:0000256" key="1">
    <source>
        <dbReference type="ARBA" id="ARBA00022679"/>
    </source>
</evidence>
<dbReference type="PROSITE" id="PS51186">
    <property type="entry name" value="GNAT"/>
    <property type="match status" value="1"/>
</dbReference>
<gene>
    <name evidence="4" type="ORF">SG35_030955</name>
</gene>
<dbReference type="CDD" id="cd04301">
    <property type="entry name" value="NAT_SF"/>
    <property type="match status" value="1"/>
</dbReference>
<name>A0AAE9YWJ3_9GAMM</name>
<dbReference type="GO" id="GO:0016747">
    <property type="term" value="F:acyltransferase activity, transferring groups other than amino-acyl groups"/>
    <property type="evidence" value="ECO:0007669"/>
    <property type="project" value="InterPro"/>
</dbReference>
<evidence type="ECO:0000256" key="2">
    <source>
        <dbReference type="ARBA" id="ARBA00023315"/>
    </source>
</evidence>
<sequence>MTDNITIRNALETDRTFIFELSPRLAEVAGLTWHADSIVQKMQDDYITEMLGQTSVPRVTLIAEKNQVPLGFVHARAHKDSISDETCGTVPLLAVAPAAQGMGVGQLLMQAAEAWAKKQGYRLLHLEVFASNDKARGFYQNLGFEAETLHMIKPL</sequence>
<keyword evidence="5" id="KW-1185">Reference proteome</keyword>
<dbReference type="Gene3D" id="3.40.630.30">
    <property type="match status" value="1"/>
</dbReference>
<dbReference type="Pfam" id="PF00583">
    <property type="entry name" value="Acetyltransf_1"/>
    <property type="match status" value="1"/>
</dbReference>
<proteinExistence type="predicted"/>
<dbReference type="SUPFAM" id="SSF55729">
    <property type="entry name" value="Acyl-CoA N-acyltransferases (Nat)"/>
    <property type="match status" value="1"/>
</dbReference>
<dbReference type="AlphaFoldDB" id="A0AAE9YWJ3"/>
<protein>
    <submittedName>
        <fullName evidence="4">GNAT family N-acetyltransferase</fullName>
    </submittedName>
</protein>
<reference evidence="4 5" key="2">
    <citation type="journal article" date="2022" name="Mar. Drugs">
        <title>Bioassay-Guided Fractionation Leads to the Detection of Cholic Acid Generated by the Rare Thalassomonas sp.</title>
        <authorList>
            <person name="Pheiffer F."/>
            <person name="Schneider Y.K."/>
            <person name="Hansen E.H."/>
            <person name="Andersen J.H."/>
            <person name="Isaksson J."/>
            <person name="Busche T."/>
            <person name="R C."/>
            <person name="Kalinowski J."/>
            <person name="Zyl L.V."/>
            <person name="Trindade M."/>
        </authorList>
    </citation>
    <scope>NUCLEOTIDE SEQUENCE [LARGE SCALE GENOMIC DNA]</scope>
    <source>
        <strain evidence="4 5">A5K-106</strain>
    </source>
</reference>
<keyword evidence="1" id="KW-0808">Transferase</keyword>
<feature type="domain" description="N-acetyltransferase" evidence="3">
    <location>
        <begin position="5"/>
        <end position="155"/>
    </location>
</feature>
<dbReference type="KEGG" id="tact:SG35_030955"/>
<evidence type="ECO:0000259" key="3">
    <source>
        <dbReference type="PROSITE" id="PS51186"/>
    </source>
</evidence>
<evidence type="ECO:0000313" key="4">
    <source>
        <dbReference type="EMBL" id="WDE02178.1"/>
    </source>
</evidence>
<dbReference type="Proteomes" id="UP000032568">
    <property type="component" value="Chromosome pTact"/>
</dbReference>
<accession>A0AAE9YWJ3</accession>
<dbReference type="EMBL" id="CP059736">
    <property type="protein sequence ID" value="WDE02178.1"/>
    <property type="molecule type" value="Genomic_DNA"/>
</dbReference>
<organism evidence="4 5">
    <name type="scientific">Thalassomonas actiniarum</name>
    <dbReference type="NCBI Taxonomy" id="485447"/>
    <lineage>
        <taxon>Bacteria</taxon>
        <taxon>Pseudomonadati</taxon>
        <taxon>Pseudomonadota</taxon>
        <taxon>Gammaproteobacteria</taxon>
        <taxon>Alteromonadales</taxon>
        <taxon>Colwelliaceae</taxon>
        <taxon>Thalassomonas</taxon>
    </lineage>
</organism>
<dbReference type="RefSeq" id="WP_044831032.1">
    <property type="nucleotide sequence ID" value="NZ_CP059736.1"/>
</dbReference>
<reference evidence="4 5" key="1">
    <citation type="journal article" date="2015" name="Genome Announc.">
        <title>Draft Genome Sequences of Marine Isolates of Thalassomonas viridans and Thalassomonas actiniarum.</title>
        <authorList>
            <person name="Olonade I."/>
            <person name="van Zyl L.J."/>
            <person name="Trindade M."/>
        </authorList>
    </citation>
    <scope>NUCLEOTIDE SEQUENCE [LARGE SCALE GENOMIC DNA]</scope>
    <source>
        <strain evidence="4 5">A5K-106</strain>
    </source>
</reference>
<dbReference type="InterPro" id="IPR016181">
    <property type="entry name" value="Acyl_CoA_acyltransferase"/>
</dbReference>
<keyword evidence="2" id="KW-0012">Acyltransferase</keyword>
<dbReference type="InterPro" id="IPR000182">
    <property type="entry name" value="GNAT_dom"/>
</dbReference>